<evidence type="ECO:0000256" key="1">
    <source>
        <dbReference type="ARBA" id="ARBA00022741"/>
    </source>
</evidence>
<organism evidence="10 11">
    <name type="scientific">Allomesorhizobium camelthorni</name>
    <dbReference type="NCBI Taxonomy" id="475069"/>
    <lineage>
        <taxon>Bacteria</taxon>
        <taxon>Pseudomonadati</taxon>
        <taxon>Pseudomonadota</taxon>
        <taxon>Alphaproteobacteria</taxon>
        <taxon>Hyphomicrobiales</taxon>
        <taxon>Phyllobacteriaceae</taxon>
        <taxon>Allomesorhizobium</taxon>
    </lineage>
</organism>
<evidence type="ECO:0000256" key="5">
    <source>
        <dbReference type="ARBA" id="ARBA00023125"/>
    </source>
</evidence>
<evidence type="ECO:0000256" key="7">
    <source>
        <dbReference type="SAM" id="MobiDB-lite"/>
    </source>
</evidence>
<sequence>MASSDPTYVGQVASVAGGVVRVRLRRDLPTTLVLVEGESYRVGQIGGFFRVPVGYTQLYAVCSQVGADAVPPSTAAELAVLERDPAKDEGLAGYRWMTIVLFGESTGGRFERGVGQYPTVGDEVHFVTSGDLSIIYGRAPFAGGLTVGNVASTSGIPASLDLDRFVSRHCAIVGSTGAGKSNLVSVILEALASAEYPSARVLVIDPHGEYAGVASGRSTVFRVTPGEGEQPLVVPFWALPFDELLSITFGGMSPTNEAAIRDMVQDMKRAAAVHLENPPQAAAVTADSPVPFSMRQLWFDLDDFERRTFRTVGGQRVPTQVEQAGDPQALISNVYPIHAPGAKEPFKNPSPRGISKQLELARSRLTDARYAFLFEPKGGYAPDVAGNVDADIDGLVASWVGHDKPITILDVSELPSDVASDVVGLLLRIVYDTLFWAGSLEISGKAQPLLIIVDEAHRFLPEGGDSSCHRILTRVAKEGRKYGVGLTVVTQRPSEIDVTVLSQCGTMIALRTTNPGDRSRVAAAFPDDLGGLVDLLPSLRTGEGLFVGEAMFVPSRVRVRLTQSPEGGAEPKVSTQWETDPRPDAQFYGQALRNWRQQVKE</sequence>
<dbReference type="InterPro" id="IPR008571">
    <property type="entry name" value="HerA-like"/>
</dbReference>
<keyword evidence="5" id="KW-0238">DNA-binding</keyword>
<dbReference type="InterPro" id="IPR002789">
    <property type="entry name" value="HerA_central"/>
</dbReference>
<protein>
    <submittedName>
        <fullName evidence="10">ATP-binding protein</fullName>
    </submittedName>
</protein>
<feature type="region of interest" description="Disordered" evidence="7">
    <location>
        <begin position="563"/>
        <end position="583"/>
    </location>
</feature>
<comment type="caution">
    <text evidence="10">The sequence shown here is derived from an EMBL/GenBank/DDBJ whole genome shotgun (WGS) entry which is preliminary data.</text>
</comment>
<evidence type="ECO:0000313" key="10">
    <source>
        <dbReference type="EMBL" id="NGO50588.1"/>
    </source>
</evidence>
<dbReference type="InterPro" id="IPR027417">
    <property type="entry name" value="P-loop_NTPase"/>
</dbReference>
<gene>
    <name evidence="10" type="ORF">G6N73_05240</name>
</gene>
<evidence type="ECO:0000313" key="11">
    <source>
        <dbReference type="Proteomes" id="UP001642900"/>
    </source>
</evidence>
<accession>A0A6G4W8D8</accession>
<dbReference type="GO" id="GO:0016787">
    <property type="term" value="F:hydrolase activity"/>
    <property type="evidence" value="ECO:0007669"/>
    <property type="project" value="UniProtKB-KW"/>
</dbReference>
<feature type="domain" description="Helicase HerA-like C-terminal" evidence="9">
    <location>
        <begin position="448"/>
        <end position="544"/>
    </location>
</feature>
<keyword evidence="6" id="KW-0413">Isomerase</keyword>
<dbReference type="PANTHER" id="PTHR42957:SF1">
    <property type="entry name" value="HELICASE MJ1565-RELATED"/>
    <property type="match status" value="1"/>
</dbReference>
<evidence type="ECO:0000259" key="8">
    <source>
        <dbReference type="Pfam" id="PF01935"/>
    </source>
</evidence>
<dbReference type="PANTHER" id="PTHR42957">
    <property type="entry name" value="HELICASE MJ1565-RELATED"/>
    <property type="match status" value="1"/>
</dbReference>
<dbReference type="GO" id="GO:0004386">
    <property type="term" value="F:helicase activity"/>
    <property type="evidence" value="ECO:0007669"/>
    <property type="project" value="UniProtKB-KW"/>
</dbReference>
<dbReference type="GO" id="GO:0003677">
    <property type="term" value="F:DNA binding"/>
    <property type="evidence" value="ECO:0007669"/>
    <property type="project" value="UniProtKB-KW"/>
</dbReference>
<keyword evidence="11" id="KW-1185">Reference proteome</keyword>
<dbReference type="SUPFAM" id="SSF52540">
    <property type="entry name" value="P-loop containing nucleoside triphosphate hydrolases"/>
    <property type="match status" value="1"/>
</dbReference>
<name>A0A6G4W8D8_9HYPH</name>
<reference evidence="10 11" key="1">
    <citation type="submission" date="2020-02" db="EMBL/GenBank/DDBJ databases">
        <title>Genome sequence of strain CCNWXJ40-4.</title>
        <authorList>
            <person name="Gao J."/>
            <person name="Sun J."/>
        </authorList>
    </citation>
    <scope>NUCLEOTIDE SEQUENCE [LARGE SCALE GENOMIC DNA]</scope>
    <source>
        <strain evidence="10 11">CCNWXJ 40-4</strain>
    </source>
</reference>
<dbReference type="Pfam" id="PF05872">
    <property type="entry name" value="HerA_C"/>
    <property type="match status" value="1"/>
</dbReference>
<dbReference type="Gene3D" id="3.40.50.300">
    <property type="entry name" value="P-loop containing nucleotide triphosphate hydrolases"/>
    <property type="match status" value="2"/>
</dbReference>
<evidence type="ECO:0000256" key="4">
    <source>
        <dbReference type="ARBA" id="ARBA00022840"/>
    </source>
</evidence>
<keyword evidence="1" id="KW-0547">Nucleotide-binding</keyword>
<evidence type="ECO:0000259" key="9">
    <source>
        <dbReference type="Pfam" id="PF05872"/>
    </source>
</evidence>
<keyword evidence="2" id="KW-0378">Hydrolase</keyword>
<dbReference type="CDD" id="cd01127">
    <property type="entry name" value="TrwB_TraG_TraD_VirD4"/>
    <property type="match status" value="1"/>
</dbReference>
<dbReference type="Pfam" id="PF01935">
    <property type="entry name" value="DUF87"/>
    <property type="match status" value="1"/>
</dbReference>
<dbReference type="GO" id="GO:0005524">
    <property type="term" value="F:ATP binding"/>
    <property type="evidence" value="ECO:0007669"/>
    <property type="project" value="UniProtKB-KW"/>
</dbReference>
<dbReference type="Proteomes" id="UP001642900">
    <property type="component" value="Unassembled WGS sequence"/>
</dbReference>
<dbReference type="EMBL" id="JAAKZF010000003">
    <property type="protein sequence ID" value="NGO50588.1"/>
    <property type="molecule type" value="Genomic_DNA"/>
</dbReference>
<keyword evidence="3" id="KW-0347">Helicase</keyword>
<keyword evidence="4 10" id="KW-0067">ATP-binding</keyword>
<dbReference type="AlphaFoldDB" id="A0A6G4W8D8"/>
<evidence type="ECO:0000256" key="3">
    <source>
        <dbReference type="ARBA" id="ARBA00022806"/>
    </source>
</evidence>
<feature type="domain" description="Helicase HerA central" evidence="8">
    <location>
        <begin position="146"/>
        <end position="429"/>
    </location>
</feature>
<dbReference type="InterPro" id="IPR033186">
    <property type="entry name" value="HerA_C"/>
</dbReference>
<evidence type="ECO:0000256" key="6">
    <source>
        <dbReference type="ARBA" id="ARBA00023235"/>
    </source>
</evidence>
<proteinExistence type="predicted"/>
<evidence type="ECO:0000256" key="2">
    <source>
        <dbReference type="ARBA" id="ARBA00022801"/>
    </source>
</evidence>